<evidence type="ECO:0000256" key="1">
    <source>
        <dbReference type="SAM" id="MobiDB-lite"/>
    </source>
</evidence>
<feature type="compositionally biased region" description="Low complexity" evidence="1">
    <location>
        <begin position="373"/>
        <end position="385"/>
    </location>
</feature>
<feature type="region of interest" description="Disordered" evidence="1">
    <location>
        <begin position="298"/>
        <end position="405"/>
    </location>
</feature>
<feature type="compositionally biased region" description="Basic residues" evidence="1">
    <location>
        <begin position="338"/>
        <end position="351"/>
    </location>
</feature>
<reference evidence="2 3" key="1">
    <citation type="submission" date="2024-01" db="EMBL/GenBank/DDBJ databases">
        <title>A draft genome for a cacao thread blight-causing isolate of Paramarasmius palmivorus.</title>
        <authorList>
            <person name="Baruah I.K."/>
            <person name="Bukari Y."/>
            <person name="Amoako-Attah I."/>
            <person name="Meinhardt L.W."/>
            <person name="Bailey B.A."/>
            <person name="Cohen S.P."/>
        </authorList>
    </citation>
    <scope>NUCLEOTIDE SEQUENCE [LARGE SCALE GENOMIC DNA]</scope>
    <source>
        <strain evidence="2 3">GH-12</strain>
    </source>
</reference>
<dbReference type="AlphaFoldDB" id="A0AAW0BWE0"/>
<sequence>MTSDMETPSIVVEPPRDEIEDLIDSGRLNSALGGEFHFNVFPDGSSNTRNTSAEQGLFSTPLENSPISSGQVSPLITTGLRDGAAKPHHWSSDLVGFDSDLPASSGNMFLSASGQNSPIDAWSPVSTSSGDLFPDAWSDCSSSWSPSVESSSPSSPSLSPINSSMNNIRLTEPTMLDENGMFNQGPSMYRMRSNSYSGGSDSPPESNNGRPRSASFTNPQVPGGSGLNAVPQVPQAYQWDPSYHDPMTAFLPGSPVPGSSLDNTLFIGNTGASYGSPSSSNFSSPSSDVWQFDLSAPIPSIMFQPPPGPPPQNPSSSANTHSRSLSTHLTVPSNTHSLQRRGAHRRSHSHTGVHEPPSPSSPSSSQMGRVHLSSTRGRSPGPSSARHSRPPSLTRDHTYSPVDPNAAFMNINPAVQLPTIMTDTSPFLSLSPPTPSSAAPSPTHSPISPAIEISAPDNSDVPVINVDDYDTAGLARRHSYGGSQSPEPPHPAELHRAASDPVGRGRKPRARTVPRRFPGLLRPQKEVDESMQLQDQASMMMDVPIEGITSTASSPTPASSDNEHKEIVASTKIVDASSKRRKKQGEKGRFVCTICGHDFTAKHNLNMALNRTNAVSVGKLLQQAVQQSDTNRIVAVVLLANGRSNV</sequence>
<feature type="compositionally biased region" description="Polar residues" evidence="1">
    <location>
        <begin position="318"/>
        <end position="337"/>
    </location>
</feature>
<keyword evidence="3" id="KW-1185">Reference proteome</keyword>
<gene>
    <name evidence="2" type="ORF">VNI00_013606</name>
</gene>
<dbReference type="EMBL" id="JAYKXP010000070">
    <property type="protein sequence ID" value="KAK7031190.1"/>
    <property type="molecule type" value="Genomic_DNA"/>
</dbReference>
<name>A0AAW0BWE0_9AGAR</name>
<feature type="compositionally biased region" description="Low complexity" evidence="1">
    <location>
        <begin position="143"/>
        <end position="164"/>
    </location>
</feature>
<feature type="compositionally biased region" description="Polar residues" evidence="1">
    <location>
        <begin position="44"/>
        <end position="71"/>
    </location>
</feature>
<feature type="compositionally biased region" description="Polar residues" evidence="1">
    <location>
        <begin position="181"/>
        <end position="220"/>
    </location>
</feature>
<feature type="region of interest" description="Disordered" evidence="1">
    <location>
        <begin position="41"/>
        <end position="71"/>
    </location>
</feature>
<proteinExistence type="predicted"/>
<feature type="region of interest" description="Disordered" evidence="1">
    <location>
        <begin position="177"/>
        <end position="231"/>
    </location>
</feature>
<dbReference type="Proteomes" id="UP001383192">
    <property type="component" value="Unassembled WGS sequence"/>
</dbReference>
<feature type="region of interest" description="Disordered" evidence="1">
    <location>
        <begin position="143"/>
        <end position="165"/>
    </location>
</feature>
<feature type="compositionally biased region" description="Low complexity" evidence="1">
    <location>
        <begin position="426"/>
        <end position="450"/>
    </location>
</feature>
<evidence type="ECO:0000313" key="2">
    <source>
        <dbReference type="EMBL" id="KAK7031190.1"/>
    </source>
</evidence>
<feature type="region of interest" description="Disordered" evidence="1">
    <location>
        <begin position="426"/>
        <end position="463"/>
    </location>
</feature>
<organism evidence="2 3">
    <name type="scientific">Paramarasmius palmivorus</name>
    <dbReference type="NCBI Taxonomy" id="297713"/>
    <lineage>
        <taxon>Eukaryota</taxon>
        <taxon>Fungi</taxon>
        <taxon>Dikarya</taxon>
        <taxon>Basidiomycota</taxon>
        <taxon>Agaricomycotina</taxon>
        <taxon>Agaricomycetes</taxon>
        <taxon>Agaricomycetidae</taxon>
        <taxon>Agaricales</taxon>
        <taxon>Marasmiineae</taxon>
        <taxon>Marasmiaceae</taxon>
        <taxon>Paramarasmius</taxon>
    </lineage>
</organism>
<evidence type="ECO:0000313" key="3">
    <source>
        <dbReference type="Proteomes" id="UP001383192"/>
    </source>
</evidence>
<comment type="caution">
    <text evidence="2">The sequence shown here is derived from an EMBL/GenBank/DDBJ whole genome shotgun (WGS) entry which is preliminary data.</text>
</comment>
<protein>
    <submittedName>
        <fullName evidence="2">Uncharacterized protein</fullName>
    </submittedName>
</protein>
<feature type="compositionally biased region" description="Pro residues" evidence="1">
    <location>
        <begin position="304"/>
        <end position="313"/>
    </location>
</feature>
<feature type="region of interest" description="Disordered" evidence="1">
    <location>
        <begin position="476"/>
        <end position="511"/>
    </location>
</feature>
<accession>A0AAW0BWE0</accession>